<feature type="transmembrane region" description="Helical" evidence="2">
    <location>
        <begin position="86"/>
        <end position="107"/>
    </location>
</feature>
<dbReference type="RefSeq" id="WP_087885090.1">
    <property type="nucleotide sequence ID" value="NZ_CP021748.1"/>
</dbReference>
<feature type="compositionally biased region" description="Pro residues" evidence="1">
    <location>
        <begin position="63"/>
        <end position="75"/>
    </location>
</feature>
<feature type="compositionally biased region" description="Gly residues" evidence="1">
    <location>
        <begin position="52"/>
        <end position="62"/>
    </location>
</feature>
<dbReference type="KEGG" id="salf:SMD44_04559"/>
<dbReference type="AlphaFoldDB" id="A0A1Z1WF82"/>
<dbReference type="Gene3D" id="2.140.10.10">
    <property type="entry name" value="Quinoprotein alcohol dehydrogenase-like superfamily"/>
    <property type="match status" value="1"/>
</dbReference>
<dbReference type="OrthoDB" id="3679173at2"/>
<evidence type="ECO:0000256" key="1">
    <source>
        <dbReference type="SAM" id="MobiDB-lite"/>
    </source>
</evidence>
<organism evidence="4 5">
    <name type="scientific">Streptomyces alboflavus</name>
    <dbReference type="NCBI Taxonomy" id="67267"/>
    <lineage>
        <taxon>Bacteria</taxon>
        <taxon>Bacillati</taxon>
        <taxon>Actinomycetota</taxon>
        <taxon>Actinomycetes</taxon>
        <taxon>Kitasatosporales</taxon>
        <taxon>Streptomycetaceae</taxon>
        <taxon>Streptomyces</taxon>
    </lineage>
</organism>
<dbReference type="InterPro" id="IPR002372">
    <property type="entry name" value="PQQ_rpt_dom"/>
</dbReference>
<feature type="domain" description="Pyrrolo-quinoline quinone repeat" evidence="3">
    <location>
        <begin position="173"/>
        <end position="346"/>
    </location>
</feature>
<keyword evidence="2" id="KW-1133">Transmembrane helix</keyword>
<evidence type="ECO:0000313" key="5">
    <source>
        <dbReference type="Proteomes" id="UP000195880"/>
    </source>
</evidence>
<evidence type="ECO:0000313" key="4">
    <source>
        <dbReference type="EMBL" id="ARX85101.1"/>
    </source>
</evidence>
<dbReference type="PANTHER" id="PTHR34512">
    <property type="entry name" value="CELL SURFACE PROTEIN"/>
    <property type="match status" value="1"/>
</dbReference>
<gene>
    <name evidence="4" type="ORF">SMD44_04559</name>
</gene>
<feature type="compositionally biased region" description="Basic and acidic residues" evidence="1">
    <location>
        <begin position="114"/>
        <end position="126"/>
    </location>
</feature>
<dbReference type="Proteomes" id="UP000195880">
    <property type="component" value="Chromosome"/>
</dbReference>
<accession>A0A1Z1WF82</accession>
<keyword evidence="2" id="KW-0812">Transmembrane</keyword>
<proteinExistence type="predicted"/>
<dbReference type="Pfam" id="PF13360">
    <property type="entry name" value="PQQ_2"/>
    <property type="match status" value="1"/>
</dbReference>
<reference evidence="4 5" key="1">
    <citation type="submission" date="2017-05" db="EMBL/GenBank/DDBJ databases">
        <title>Streptomyces alboflavus Genome sequencing and assembly.</title>
        <authorList>
            <person name="Wang Y."/>
            <person name="Du B."/>
            <person name="Ding Y."/>
            <person name="Liu H."/>
            <person name="Hou Q."/>
            <person name="Liu K."/>
            <person name="Wang C."/>
            <person name="Yao L."/>
        </authorList>
    </citation>
    <scope>NUCLEOTIDE SEQUENCE [LARGE SCALE GENOMIC DNA]</scope>
    <source>
        <strain evidence="4 5">MDJK44</strain>
    </source>
</reference>
<feature type="region of interest" description="Disordered" evidence="1">
    <location>
        <begin position="110"/>
        <end position="161"/>
    </location>
</feature>
<dbReference type="InterPro" id="IPR011047">
    <property type="entry name" value="Quinoprotein_ADH-like_sf"/>
</dbReference>
<dbReference type="InterPro" id="IPR015943">
    <property type="entry name" value="WD40/YVTN_repeat-like_dom_sf"/>
</dbReference>
<dbReference type="EMBL" id="CP021748">
    <property type="protein sequence ID" value="ARX85101.1"/>
    <property type="molecule type" value="Genomic_DNA"/>
</dbReference>
<evidence type="ECO:0000259" key="3">
    <source>
        <dbReference type="Pfam" id="PF13360"/>
    </source>
</evidence>
<keyword evidence="5" id="KW-1185">Reference proteome</keyword>
<dbReference type="Gene3D" id="2.130.10.10">
    <property type="entry name" value="YVTN repeat-like/Quinoprotein amine dehydrogenase"/>
    <property type="match status" value="1"/>
</dbReference>
<name>A0A1Z1WF82_9ACTN</name>
<evidence type="ECO:0000256" key="2">
    <source>
        <dbReference type="SAM" id="Phobius"/>
    </source>
</evidence>
<feature type="region of interest" description="Disordered" evidence="1">
    <location>
        <begin position="1"/>
        <end position="84"/>
    </location>
</feature>
<dbReference type="eggNOG" id="COG1520">
    <property type="taxonomic scope" value="Bacteria"/>
</dbReference>
<protein>
    <recommendedName>
        <fullName evidence="3">Pyrrolo-quinoline quinone repeat domain-containing protein</fullName>
    </recommendedName>
</protein>
<sequence>MTNPPSPQSQQPQPGGFGPPPPQQPQQAPQQGGFGPPVEPPPGGYPQPGAYGQPGGYTQPGGFGPPQPVPPPNPTPGGGGRSRGRAAIIGSAVLAVALIVGGGVWYATQQGDDDGSKDKAAGKPKPDGAGPAYEKPKEPVPADPKAFFKGAANQPKLPKGASTYRVKGSWLTDKIYAKASVRRITGLDAATGKDVWKLDKPGMSCAGSTNLGNGNIAVVVTQPAPKAGDDEKSYAPCTEVMAFDVDTGEKLWTKSVSIGYQKDKTQFNQATIVGDTVALSGLYGGAAFDLRSGKLLWKPKLGEKCRDVGYGGGDRLVAVRSCGELSTPKFKVELLDPATGKPKWSYGMPDGVKSPNVISTWPVVLGTDSGEITASGASDIFSLDDRGKLRTKFELPDGQYMHTCGTSSTNEDCKGIVAGNGKLYVATARRDGDKEYTTTNDIVVFSLATGKTTGQRVKGGDEAPVIPLRMDGGNVLVYKSSPVTRVYSVHGRTMKQTLLLDATTRPSALPPLISEVHYRHGKLYLSSDLLSRPVSDRKSVMMMGFAAK</sequence>
<dbReference type="STRING" id="67267.GCA_000716675_08058"/>
<keyword evidence="2" id="KW-0472">Membrane</keyword>
<dbReference type="SUPFAM" id="SSF50998">
    <property type="entry name" value="Quinoprotein alcohol dehydrogenase-like"/>
    <property type="match status" value="1"/>
</dbReference>
<dbReference type="PANTHER" id="PTHR34512:SF30">
    <property type="entry name" value="OUTER MEMBRANE PROTEIN ASSEMBLY FACTOR BAMB"/>
    <property type="match status" value="1"/>
</dbReference>